<organism evidence="1 2">
    <name type="scientific">Pseudomonas fluorescens</name>
    <dbReference type="NCBI Taxonomy" id="294"/>
    <lineage>
        <taxon>Bacteria</taxon>
        <taxon>Pseudomonadati</taxon>
        <taxon>Pseudomonadota</taxon>
        <taxon>Gammaproteobacteria</taxon>
        <taxon>Pseudomonadales</taxon>
        <taxon>Pseudomonadaceae</taxon>
        <taxon>Pseudomonas</taxon>
    </lineage>
</organism>
<reference evidence="1 2" key="1">
    <citation type="submission" date="2019-09" db="EMBL/GenBank/DDBJ databases">
        <authorList>
            <person name="Chandra G."/>
            <person name="Truman W A."/>
        </authorList>
    </citation>
    <scope>NUCLEOTIDE SEQUENCE [LARGE SCALE GENOMIC DNA]</scope>
    <source>
        <strain evidence="1">PS928</strain>
    </source>
</reference>
<gene>
    <name evidence="1" type="ORF">PS928_04288</name>
</gene>
<protein>
    <submittedName>
        <fullName evidence="1">Uncharacterized protein</fullName>
    </submittedName>
</protein>
<dbReference type="OrthoDB" id="9800334at2"/>
<dbReference type="RefSeq" id="WP_150787212.1">
    <property type="nucleotide sequence ID" value="NZ_CABVJF010000017.1"/>
</dbReference>
<proteinExistence type="predicted"/>
<name>A0A5E7V026_PSEFL</name>
<dbReference type="Proteomes" id="UP000381378">
    <property type="component" value="Unassembled WGS sequence"/>
</dbReference>
<dbReference type="EMBL" id="CABVJF010000017">
    <property type="protein sequence ID" value="VVQ15646.1"/>
    <property type="molecule type" value="Genomic_DNA"/>
</dbReference>
<accession>A0A5E7V026</accession>
<sequence>MLPLLDALESRWRGQFGARLYHNNRQQDGAPLLLINLCGRPMELGLWLTAWLASSAGSAVDVFDWPLPPTELAMAIEYIQPKALLVYSSQALNSTHWPRLQTGYAGPCLIIDPAAHIHHQALQTQARQNGEPDLAQDPLTALQILADLNLLESP</sequence>
<evidence type="ECO:0000313" key="2">
    <source>
        <dbReference type="Proteomes" id="UP000381378"/>
    </source>
</evidence>
<evidence type="ECO:0000313" key="1">
    <source>
        <dbReference type="EMBL" id="VVQ15646.1"/>
    </source>
</evidence>
<dbReference type="AlphaFoldDB" id="A0A5E7V026"/>